<dbReference type="SUPFAM" id="SSF53955">
    <property type="entry name" value="Lysozyme-like"/>
    <property type="match status" value="1"/>
</dbReference>
<dbReference type="KEGG" id="cmd:B841_04435"/>
<dbReference type="HOGENOM" id="CLU_034941_1_1_11"/>
<dbReference type="GO" id="GO:0009253">
    <property type="term" value="P:peptidoglycan catabolic process"/>
    <property type="evidence" value="ECO:0007669"/>
    <property type="project" value="TreeGrafter"/>
</dbReference>
<dbReference type="InterPro" id="IPR023346">
    <property type="entry name" value="Lysozyme-like_dom_sf"/>
</dbReference>
<evidence type="ECO:0000259" key="2">
    <source>
        <dbReference type="Pfam" id="PF13406"/>
    </source>
</evidence>
<dbReference type="GO" id="GO:0008933">
    <property type="term" value="F:peptidoglycan lytic transglycosylase activity"/>
    <property type="evidence" value="ECO:0007669"/>
    <property type="project" value="TreeGrafter"/>
</dbReference>
<evidence type="ECO:0000313" key="3">
    <source>
        <dbReference type="EMBL" id="AGS34366.1"/>
    </source>
</evidence>
<keyword evidence="1" id="KW-0472">Membrane</keyword>
<feature type="transmembrane region" description="Helical" evidence="1">
    <location>
        <begin position="12"/>
        <end position="30"/>
    </location>
</feature>
<keyword evidence="1" id="KW-0812">Transmembrane</keyword>
<accession>S5THG1</accession>
<dbReference type="Gene3D" id="1.10.530.10">
    <property type="match status" value="1"/>
</dbReference>
<keyword evidence="4" id="KW-1185">Reference proteome</keyword>
<dbReference type="AlphaFoldDB" id="S5THG1"/>
<dbReference type="RefSeq" id="WP_020934299.1">
    <property type="nucleotide sequence ID" value="NC_021915.1"/>
</dbReference>
<dbReference type="PATRIC" id="fig|1224163.3.peg.886"/>
<dbReference type="Proteomes" id="UP000015388">
    <property type="component" value="Chromosome"/>
</dbReference>
<dbReference type="Gene3D" id="1.10.8.350">
    <property type="entry name" value="Bacterial muramidase"/>
    <property type="match status" value="1"/>
</dbReference>
<organism evidence="3 4">
    <name type="scientific">Corynebacterium maris DSM 45190</name>
    <dbReference type="NCBI Taxonomy" id="1224163"/>
    <lineage>
        <taxon>Bacteria</taxon>
        <taxon>Bacillati</taxon>
        <taxon>Actinomycetota</taxon>
        <taxon>Actinomycetes</taxon>
        <taxon>Mycobacteriales</taxon>
        <taxon>Corynebacteriaceae</taxon>
        <taxon>Corynebacterium</taxon>
    </lineage>
</organism>
<feature type="domain" description="Transglycosylase SLT" evidence="2">
    <location>
        <begin position="178"/>
        <end position="222"/>
    </location>
</feature>
<dbReference type="EMBL" id="CP003924">
    <property type="protein sequence ID" value="AGS34366.1"/>
    <property type="molecule type" value="Genomic_DNA"/>
</dbReference>
<dbReference type="STRING" id="1224163.B841_04435"/>
<dbReference type="CDD" id="cd13399">
    <property type="entry name" value="Slt35-like"/>
    <property type="match status" value="1"/>
</dbReference>
<name>S5THG1_9CORY</name>
<dbReference type="InterPro" id="IPR031304">
    <property type="entry name" value="SLT_2"/>
</dbReference>
<keyword evidence="1" id="KW-1133">Transmembrane helix</keyword>
<dbReference type="InterPro" id="IPR043426">
    <property type="entry name" value="MltB-like"/>
</dbReference>
<reference evidence="3 4" key="1">
    <citation type="submission" date="2012-11" db="EMBL/GenBank/DDBJ databases">
        <title>The complete genome sequence of Corynebacterium maris Coryn-1 (=DSM 45190).</title>
        <authorList>
            <person name="Schaffert L."/>
            <person name="Albersmeier A."/>
            <person name="Kalinowski J."/>
            <person name="Ruckert C."/>
        </authorList>
    </citation>
    <scope>NUCLEOTIDE SEQUENCE [LARGE SCALE GENOMIC DNA]</scope>
    <source>
        <strain evidence="4">Coryn-1</strain>
    </source>
</reference>
<gene>
    <name evidence="3" type="ORF">B841_04435</name>
</gene>
<dbReference type="OrthoDB" id="9796191at2"/>
<sequence length="262" mass="27797">MSKGLNRATGCGCGVILAIVLVVTLVGWLLSFQSGPITRTPLQPIPDDVPPRAGAEVPAVDVNAPGRTSDKLSHWATPLAEQTNIPEPALRAYGNAELIAAEAWPQCNLTWNTLAGIGWVETRHGTYAGSFFGSASINEEGVAEPPIIGIPLDGSPGVAEIPDTDGGRWDNDTEYDRAIGPMQFIPDSWRRYGLDADGDGEPNPHQIDDASLGAANHLCDNGADLATAEGWTEAVLSYNRSREYLINVRDAAASYALNQPAP</sequence>
<dbReference type="PANTHER" id="PTHR30163">
    <property type="entry name" value="MEMBRANE-BOUND LYTIC MUREIN TRANSGLYCOSYLASE B"/>
    <property type="match status" value="1"/>
</dbReference>
<dbReference type="eggNOG" id="COG2951">
    <property type="taxonomic scope" value="Bacteria"/>
</dbReference>
<evidence type="ECO:0000256" key="1">
    <source>
        <dbReference type="SAM" id="Phobius"/>
    </source>
</evidence>
<evidence type="ECO:0000313" key="4">
    <source>
        <dbReference type="Proteomes" id="UP000015388"/>
    </source>
</evidence>
<proteinExistence type="predicted"/>
<dbReference type="PANTHER" id="PTHR30163:SF8">
    <property type="entry name" value="LYTIC MUREIN TRANSGLYCOSYLASE"/>
    <property type="match status" value="1"/>
</dbReference>
<dbReference type="Pfam" id="PF13406">
    <property type="entry name" value="SLT_2"/>
    <property type="match status" value="1"/>
</dbReference>
<protein>
    <recommendedName>
        <fullName evidence="2">Transglycosylase SLT domain-containing protein</fullName>
    </recommendedName>
</protein>